<reference evidence="7 8" key="1">
    <citation type="journal article" date="2016" name="Nat. Commun.">
        <title>Thousands of microbial genomes shed light on interconnected biogeochemical processes in an aquifer system.</title>
        <authorList>
            <person name="Anantharaman K."/>
            <person name="Brown C.T."/>
            <person name="Hug L.A."/>
            <person name="Sharon I."/>
            <person name="Castelle C.J."/>
            <person name="Probst A.J."/>
            <person name="Thomas B.C."/>
            <person name="Singh A."/>
            <person name="Wilkins M.J."/>
            <person name="Karaoz U."/>
            <person name="Brodie E.L."/>
            <person name="Williams K.H."/>
            <person name="Hubbard S.S."/>
            <person name="Banfield J.F."/>
        </authorList>
    </citation>
    <scope>NUCLEOTIDE SEQUENCE [LARGE SCALE GENOMIC DNA]</scope>
</reference>
<dbReference type="GO" id="GO:0004252">
    <property type="term" value="F:serine-type endopeptidase activity"/>
    <property type="evidence" value="ECO:0007669"/>
    <property type="project" value="InterPro"/>
</dbReference>
<evidence type="ECO:0000256" key="4">
    <source>
        <dbReference type="ARBA" id="ARBA00023136"/>
    </source>
</evidence>
<accession>A0A1G2HDJ9</accession>
<dbReference type="InterPro" id="IPR022764">
    <property type="entry name" value="Peptidase_S54_rhomboid_dom"/>
</dbReference>
<proteinExistence type="predicted"/>
<keyword evidence="3 5" id="KW-1133">Transmembrane helix</keyword>
<evidence type="ECO:0000313" key="8">
    <source>
        <dbReference type="Proteomes" id="UP000178835"/>
    </source>
</evidence>
<dbReference type="InterPro" id="IPR035952">
    <property type="entry name" value="Rhomboid-like_sf"/>
</dbReference>
<organism evidence="7 8">
    <name type="scientific">Candidatus Spechtbacteria bacterium RIFCSPLOWO2_01_FULL_43_12</name>
    <dbReference type="NCBI Taxonomy" id="1802162"/>
    <lineage>
        <taxon>Bacteria</taxon>
        <taxon>Candidatus Spechtiibacteriota</taxon>
    </lineage>
</organism>
<comment type="caution">
    <text evidence="7">The sequence shown here is derived from an EMBL/GenBank/DDBJ whole genome shotgun (WGS) entry which is preliminary data.</text>
</comment>
<protein>
    <recommendedName>
        <fullName evidence="6">Peptidase S54 rhomboid domain-containing protein</fullName>
    </recommendedName>
</protein>
<dbReference type="Gene3D" id="1.20.1540.10">
    <property type="entry name" value="Rhomboid-like"/>
    <property type="match status" value="1"/>
</dbReference>
<feature type="transmembrane region" description="Helical" evidence="5">
    <location>
        <begin position="108"/>
        <end position="128"/>
    </location>
</feature>
<dbReference type="PANTHER" id="PTHR43066">
    <property type="entry name" value="RHOMBOID-RELATED PROTEIN"/>
    <property type="match status" value="1"/>
</dbReference>
<evidence type="ECO:0000256" key="2">
    <source>
        <dbReference type="ARBA" id="ARBA00022692"/>
    </source>
</evidence>
<dbReference type="SUPFAM" id="SSF144091">
    <property type="entry name" value="Rhomboid-like"/>
    <property type="match status" value="1"/>
</dbReference>
<dbReference type="GO" id="GO:0016020">
    <property type="term" value="C:membrane"/>
    <property type="evidence" value="ECO:0007669"/>
    <property type="project" value="UniProtKB-SubCell"/>
</dbReference>
<keyword evidence="2 5" id="KW-0812">Transmembrane</keyword>
<dbReference type="EMBL" id="MHOH01000017">
    <property type="protein sequence ID" value="OGZ60567.1"/>
    <property type="molecule type" value="Genomic_DNA"/>
</dbReference>
<feature type="transmembrane region" description="Helical" evidence="5">
    <location>
        <begin position="23"/>
        <end position="46"/>
    </location>
</feature>
<dbReference type="PANTHER" id="PTHR43066:SF11">
    <property type="entry name" value="PEPTIDASE S54 RHOMBOID DOMAIN-CONTAINING PROTEIN"/>
    <property type="match status" value="1"/>
</dbReference>
<dbReference type="AlphaFoldDB" id="A0A1G2HDJ9"/>
<feature type="transmembrane region" description="Helical" evidence="5">
    <location>
        <begin position="134"/>
        <end position="154"/>
    </location>
</feature>
<feature type="transmembrane region" description="Helical" evidence="5">
    <location>
        <begin position="199"/>
        <end position="217"/>
    </location>
</feature>
<sequence length="236" mass="27247">MWWTFFPIPFPYFDEYHTHKKPYVTVILLWVNFIVFVTTFVLTLLLKNFGFEDMFNNLGVIPADIMAGQNLYTFVTYLFVHTGILHFLGNMWFLYIFGDNVEHNMGKINFSLFFLISGIMAAVIYIYVVPGSYFVPLVGGSGAISGILGAYIMLFPENKLHVILGPTARFKMSAFWYIWIWFIMQGVFLFVYPTASTSFLAHIAGFSSGIMLAYIFGKHIKYKNYKYETPGYLDTI</sequence>
<evidence type="ECO:0000256" key="3">
    <source>
        <dbReference type="ARBA" id="ARBA00022989"/>
    </source>
</evidence>
<evidence type="ECO:0000256" key="1">
    <source>
        <dbReference type="ARBA" id="ARBA00004141"/>
    </source>
</evidence>
<dbReference type="Proteomes" id="UP000178835">
    <property type="component" value="Unassembled WGS sequence"/>
</dbReference>
<keyword evidence="4 5" id="KW-0472">Membrane</keyword>
<evidence type="ECO:0000259" key="6">
    <source>
        <dbReference type="Pfam" id="PF01694"/>
    </source>
</evidence>
<feature type="transmembrane region" description="Helical" evidence="5">
    <location>
        <begin position="174"/>
        <end position="193"/>
    </location>
</feature>
<evidence type="ECO:0000313" key="7">
    <source>
        <dbReference type="EMBL" id="OGZ60567.1"/>
    </source>
</evidence>
<comment type="subcellular location">
    <subcellularLocation>
        <location evidence="1">Membrane</location>
        <topology evidence="1">Multi-pass membrane protein</topology>
    </subcellularLocation>
</comment>
<name>A0A1G2HDJ9_9BACT</name>
<evidence type="ECO:0000256" key="5">
    <source>
        <dbReference type="SAM" id="Phobius"/>
    </source>
</evidence>
<feature type="transmembrane region" description="Helical" evidence="5">
    <location>
        <begin position="74"/>
        <end position="96"/>
    </location>
</feature>
<gene>
    <name evidence="7" type="ORF">A2919_01655</name>
</gene>
<feature type="domain" description="Peptidase S54 rhomboid" evidence="6">
    <location>
        <begin position="70"/>
        <end position="218"/>
    </location>
</feature>
<dbReference type="Pfam" id="PF01694">
    <property type="entry name" value="Rhomboid"/>
    <property type="match status" value="1"/>
</dbReference>